<reference evidence="3" key="1">
    <citation type="journal article" date="2019" name="Int. J. Syst. Evol. Microbiol.">
        <title>The Global Catalogue of Microorganisms (GCM) 10K type strain sequencing project: providing services to taxonomists for standard genome sequencing and annotation.</title>
        <authorList>
            <consortium name="The Broad Institute Genomics Platform"/>
            <consortium name="The Broad Institute Genome Sequencing Center for Infectious Disease"/>
            <person name="Wu L."/>
            <person name="Ma J."/>
        </authorList>
    </citation>
    <scope>NUCLEOTIDE SEQUENCE [LARGE SCALE GENOMIC DNA]</scope>
    <source>
        <strain evidence="3">JCM 9458</strain>
    </source>
</reference>
<proteinExistence type="predicted"/>
<name>A0ABP6SPX5_9ACTN</name>
<dbReference type="Proteomes" id="UP001501676">
    <property type="component" value="Unassembled WGS sequence"/>
</dbReference>
<accession>A0ABP6SPX5</accession>
<evidence type="ECO:0000256" key="1">
    <source>
        <dbReference type="SAM" id="SignalP"/>
    </source>
</evidence>
<evidence type="ECO:0000313" key="2">
    <source>
        <dbReference type="EMBL" id="GAA3381669.1"/>
    </source>
</evidence>
<sequence>MKRFVSATTVLAAAGLAALTPLTPAAAHQPASSSAGHGNRCLPTRPDIAFYEAGRVASKPITVPRSRCTTIAVSHIRDPRVPRDRCQTFLVAFLSKDGTDPTYTEPVRACSTPAWKRTVLATNVPNGAVFMVLYDVDYIEPDLQALRYKVWR</sequence>
<feature type="signal peptide" evidence="1">
    <location>
        <begin position="1"/>
        <end position="27"/>
    </location>
</feature>
<dbReference type="EMBL" id="BAAAYN010000001">
    <property type="protein sequence ID" value="GAA3381669.1"/>
    <property type="molecule type" value="Genomic_DNA"/>
</dbReference>
<comment type="caution">
    <text evidence="2">The sequence shown here is derived from an EMBL/GenBank/DDBJ whole genome shotgun (WGS) entry which is preliminary data.</text>
</comment>
<organism evidence="2 3">
    <name type="scientific">Cryptosporangium minutisporangium</name>
    <dbReference type="NCBI Taxonomy" id="113569"/>
    <lineage>
        <taxon>Bacteria</taxon>
        <taxon>Bacillati</taxon>
        <taxon>Actinomycetota</taxon>
        <taxon>Actinomycetes</taxon>
        <taxon>Cryptosporangiales</taxon>
        <taxon>Cryptosporangiaceae</taxon>
        <taxon>Cryptosporangium</taxon>
    </lineage>
</organism>
<gene>
    <name evidence="2" type="ORF">GCM10020369_00510</name>
</gene>
<feature type="chain" id="PRO_5046965113" description="Subtilisin inhibitor domain-containing protein" evidence="1">
    <location>
        <begin position="28"/>
        <end position="152"/>
    </location>
</feature>
<evidence type="ECO:0008006" key="4">
    <source>
        <dbReference type="Google" id="ProtNLM"/>
    </source>
</evidence>
<protein>
    <recommendedName>
        <fullName evidence="4">Subtilisin inhibitor domain-containing protein</fullName>
    </recommendedName>
</protein>
<dbReference type="RefSeq" id="WP_345725842.1">
    <property type="nucleotide sequence ID" value="NZ_BAAAYN010000001.1"/>
</dbReference>
<keyword evidence="1" id="KW-0732">Signal</keyword>
<evidence type="ECO:0000313" key="3">
    <source>
        <dbReference type="Proteomes" id="UP001501676"/>
    </source>
</evidence>
<keyword evidence="3" id="KW-1185">Reference proteome</keyword>